<name>C8NCA7_CARH6</name>
<dbReference type="EMBL" id="ACKY01000114">
    <property type="protein sequence ID" value="EEV87741.1"/>
    <property type="molecule type" value="Genomic_DNA"/>
</dbReference>
<dbReference type="InterPro" id="IPR006522">
    <property type="entry name" value="Phage_virion_morphogenesis"/>
</dbReference>
<gene>
    <name evidence="2" type="ORF">HMPREF0198_2135</name>
</gene>
<sequence>MTASLEHNLGELASWIQLSIDRLTPAEQRKLLRKIGQDLRRVNRERMAAQTDPDGTAWEPRKEYGRTRRGRPKQMMRKLRQAKRLRVEVGDSLIRIGWRGHDSYLASVHHFGLTQRLQFGMAHYPERPLLGITEGDAAMIQESLLRHLQGMTS</sequence>
<dbReference type="Pfam" id="PF05069">
    <property type="entry name" value="Phage_tail_S"/>
    <property type="match status" value="1"/>
</dbReference>
<dbReference type="AlphaFoldDB" id="C8NCA7"/>
<evidence type="ECO:0000313" key="2">
    <source>
        <dbReference type="EMBL" id="EEV87741.1"/>
    </source>
</evidence>
<feature type="region of interest" description="Disordered" evidence="1">
    <location>
        <begin position="47"/>
        <end position="74"/>
    </location>
</feature>
<dbReference type="GeneID" id="84789978"/>
<dbReference type="NCBIfam" id="TIGR01635">
    <property type="entry name" value="tail_comp_S"/>
    <property type="match status" value="1"/>
</dbReference>
<keyword evidence="3" id="KW-1185">Reference proteome</keyword>
<comment type="caution">
    <text evidence="2">The sequence shown here is derived from an EMBL/GenBank/DDBJ whole genome shotgun (WGS) entry which is preliminary data.</text>
</comment>
<organism evidence="2 3">
    <name type="scientific">Cardiobacterium hominis (strain ATCC 15826 / DSM 8339 / NCTC 10426 / 6573)</name>
    <dbReference type="NCBI Taxonomy" id="638300"/>
    <lineage>
        <taxon>Bacteria</taxon>
        <taxon>Pseudomonadati</taxon>
        <taxon>Pseudomonadota</taxon>
        <taxon>Gammaproteobacteria</taxon>
        <taxon>Cardiobacteriales</taxon>
        <taxon>Cardiobacteriaceae</taxon>
        <taxon>Cardiobacterium</taxon>
    </lineage>
</organism>
<evidence type="ECO:0000313" key="3">
    <source>
        <dbReference type="Proteomes" id="UP000004870"/>
    </source>
</evidence>
<reference evidence="2 3" key="1">
    <citation type="submission" date="2009-08" db="EMBL/GenBank/DDBJ databases">
        <authorList>
            <person name="Qin X."/>
            <person name="Bachman B."/>
            <person name="Battles P."/>
            <person name="Bell A."/>
            <person name="Bess C."/>
            <person name="Bickham C."/>
            <person name="Chaboub L."/>
            <person name="Chen D."/>
            <person name="Coyle M."/>
            <person name="Deiros D.R."/>
            <person name="Dinh H."/>
            <person name="Forbes L."/>
            <person name="Fowler G."/>
            <person name="Francisco L."/>
            <person name="Fu Q."/>
            <person name="Gubbala S."/>
            <person name="Hale W."/>
            <person name="Han Y."/>
            <person name="Hemphill L."/>
            <person name="Highlander S.K."/>
            <person name="Hirani K."/>
            <person name="Hogues M."/>
            <person name="Jackson L."/>
            <person name="Jakkamsetti A."/>
            <person name="Javaid M."/>
            <person name="Jiang H."/>
            <person name="Korchina V."/>
            <person name="Kovar C."/>
            <person name="Lara F."/>
            <person name="Lee S."/>
            <person name="Mata R."/>
            <person name="Mathew T."/>
            <person name="Moen C."/>
            <person name="Morales K."/>
            <person name="Munidasa M."/>
            <person name="Nazareth L."/>
            <person name="Ngo R."/>
            <person name="Nguyen L."/>
            <person name="Okwuonu G."/>
            <person name="Ongeri F."/>
            <person name="Patil S."/>
            <person name="Petrosino J."/>
            <person name="Pham C."/>
            <person name="Pham P."/>
            <person name="Pu L.-L."/>
            <person name="Puazo M."/>
            <person name="Raj R."/>
            <person name="Reid J."/>
            <person name="Rouhana J."/>
            <person name="Saada N."/>
            <person name="Shang Y."/>
            <person name="Simmons D."/>
            <person name="Thornton R."/>
            <person name="Warren J."/>
            <person name="Weissenberger G."/>
            <person name="Zhang J."/>
            <person name="Zhang L."/>
            <person name="Zhou C."/>
            <person name="Zhu D."/>
            <person name="Muzny D."/>
            <person name="Worley K."/>
            <person name="Gibbs R."/>
        </authorList>
    </citation>
    <scope>NUCLEOTIDE SEQUENCE [LARGE SCALE GENOMIC DNA]</scope>
    <source>
        <strain evidence="3">ATCC 15826 / DSM 8339 / NCTC 10426 / 6573</strain>
    </source>
</reference>
<dbReference type="Proteomes" id="UP000004870">
    <property type="component" value="Unassembled WGS sequence"/>
</dbReference>
<dbReference type="HOGENOM" id="CLU_112412_1_0_6"/>
<protein>
    <submittedName>
        <fullName evidence="2">Phage virion morphogenesis protein</fullName>
    </submittedName>
</protein>
<dbReference type="RefSeq" id="WP_004142359.1">
    <property type="nucleotide sequence ID" value="NZ_GG694027.1"/>
</dbReference>
<dbReference type="OrthoDB" id="6402405at2"/>
<evidence type="ECO:0000256" key="1">
    <source>
        <dbReference type="SAM" id="MobiDB-lite"/>
    </source>
</evidence>
<accession>C8NCA7</accession>
<proteinExistence type="predicted"/>